<accession>A0ABD1PGZ3</accession>
<keyword evidence="4" id="KW-1185">Reference proteome</keyword>
<dbReference type="InterPro" id="IPR046960">
    <property type="entry name" value="PPR_At4g14850-like_plant"/>
</dbReference>
<feature type="repeat" description="PPR" evidence="2">
    <location>
        <begin position="462"/>
        <end position="496"/>
    </location>
</feature>
<dbReference type="AlphaFoldDB" id="A0ABD1PGZ3"/>
<dbReference type="Gene3D" id="1.25.40.10">
    <property type="entry name" value="Tetratricopeptide repeat domain"/>
    <property type="match status" value="6"/>
</dbReference>
<evidence type="ECO:0000256" key="2">
    <source>
        <dbReference type="PROSITE-ProRule" id="PRU00708"/>
    </source>
</evidence>
<proteinExistence type="predicted"/>
<dbReference type="InterPro" id="IPR046848">
    <property type="entry name" value="E_motif"/>
</dbReference>
<evidence type="ECO:0000313" key="3">
    <source>
        <dbReference type="EMBL" id="KAL2463191.1"/>
    </source>
</evidence>
<dbReference type="PANTHER" id="PTHR47926:SF347">
    <property type="entry name" value="PENTATRICOPEPTIDE REPEAT-CONTAINING PROTEIN"/>
    <property type="match status" value="1"/>
</dbReference>
<dbReference type="EMBL" id="JBFOLJ010000019">
    <property type="protein sequence ID" value="KAL2463191.1"/>
    <property type="molecule type" value="Genomic_DNA"/>
</dbReference>
<dbReference type="PROSITE" id="PS51375">
    <property type="entry name" value="PPR"/>
    <property type="match status" value="5"/>
</dbReference>
<dbReference type="Pfam" id="PF01535">
    <property type="entry name" value="PPR"/>
    <property type="match status" value="11"/>
</dbReference>
<dbReference type="PANTHER" id="PTHR47926">
    <property type="entry name" value="PENTATRICOPEPTIDE REPEAT-CONTAINING PROTEIN"/>
    <property type="match status" value="1"/>
</dbReference>
<name>A0ABD1PGZ3_9LAMI</name>
<feature type="repeat" description="PPR" evidence="2">
    <location>
        <begin position="237"/>
        <end position="271"/>
    </location>
</feature>
<gene>
    <name evidence="3" type="ORF">Fot_52847</name>
</gene>
<keyword evidence="1" id="KW-0677">Repeat</keyword>
<dbReference type="SUPFAM" id="SSF48452">
    <property type="entry name" value="TPR-like"/>
    <property type="match status" value="2"/>
</dbReference>
<dbReference type="InterPro" id="IPR002885">
    <property type="entry name" value="PPR_rpt"/>
</dbReference>
<feature type="repeat" description="PPR" evidence="2">
    <location>
        <begin position="82"/>
        <end position="116"/>
    </location>
</feature>
<dbReference type="InterPro" id="IPR011990">
    <property type="entry name" value="TPR-like_helical_dom_sf"/>
</dbReference>
<dbReference type="Pfam" id="PF13041">
    <property type="entry name" value="PPR_2"/>
    <property type="match status" value="1"/>
</dbReference>
<evidence type="ECO:0000313" key="4">
    <source>
        <dbReference type="Proteomes" id="UP001604277"/>
    </source>
</evidence>
<dbReference type="NCBIfam" id="TIGR00756">
    <property type="entry name" value="PPR"/>
    <property type="match status" value="7"/>
</dbReference>
<dbReference type="Pfam" id="PF20431">
    <property type="entry name" value="E_motif"/>
    <property type="match status" value="1"/>
</dbReference>
<evidence type="ECO:0000256" key="1">
    <source>
        <dbReference type="ARBA" id="ARBA00022737"/>
    </source>
</evidence>
<feature type="repeat" description="PPR" evidence="2">
    <location>
        <begin position="602"/>
        <end position="636"/>
    </location>
</feature>
<reference evidence="4" key="1">
    <citation type="submission" date="2024-07" db="EMBL/GenBank/DDBJ databases">
        <title>Two chromosome-level genome assemblies of Korean endemic species Abeliophyllum distichum and Forsythia ovata (Oleaceae).</title>
        <authorList>
            <person name="Jang H."/>
        </authorList>
    </citation>
    <scope>NUCLEOTIDE SEQUENCE [LARGE SCALE GENOMIC DNA]</scope>
</reference>
<sequence length="694" mass="78749">MVQLFLFTSKASLQQKWSMFFNSQFIQAFKSAQNVSLKRFLKPRTLKTLPNLKPFNSKLSILMKDGLVSEAQKLFCEMSHRNTITYNAMIRGYFKNGFFEKAMDLYIQMPFRDLFSYNTMICGLMQCGDVKGAEEIFDRMEYRDVVTWNSMVSGYIDNDMVDDAEIIFDRMPMKDVVSWNLVIAGLMKVKEFGKAERMFRGMSMQDVASGTIMMKGFLDAGRILEARECFDNMPIKDVQAWNTMINGYVQTGLVEIAEVLFHKMPERDWYSWNEMIDGLVSAGRINDAIRLFNEMPQKCERLWNFILLGLVRNALVKEAHALLEKNSFSNIVSLTNVMIGYFNMGDVENALKFFELMPVRDTTVWNATIFGLGENDHGEDGIKLFIKMKEDGMCQDEATFTSFLTICSNLPSLNLGKEVHAEAIKVGINCFISVANALVTMYFRCGNMDSGLLEFYSMICHDAISWNSVICGLAHHGHAEQAIEMFEKMRLSNVMPNQITFVGVLSACGHAGLVEHGKYYFSLMQNEYFLHSTAEHYTCIVDLLGRFGLIDEAMNILDQMSIFGQEVPASVWGALFGACRMHKNIRIGEIAGKKILELEPSNSGVYMILAEIYLASGRKDEAERMWVHMKENGVKKQPGCSWIESNDGGKVFLAGDKTHSEFKCISCALDLIYMEMEIENLKPTSASFSEAIEG</sequence>
<organism evidence="3 4">
    <name type="scientific">Forsythia ovata</name>
    <dbReference type="NCBI Taxonomy" id="205694"/>
    <lineage>
        <taxon>Eukaryota</taxon>
        <taxon>Viridiplantae</taxon>
        <taxon>Streptophyta</taxon>
        <taxon>Embryophyta</taxon>
        <taxon>Tracheophyta</taxon>
        <taxon>Spermatophyta</taxon>
        <taxon>Magnoliopsida</taxon>
        <taxon>eudicotyledons</taxon>
        <taxon>Gunneridae</taxon>
        <taxon>Pentapetalae</taxon>
        <taxon>asterids</taxon>
        <taxon>lamiids</taxon>
        <taxon>Lamiales</taxon>
        <taxon>Oleaceae</taxon>
        <taxon>Forsythieae</taxon>
        <taxon>Forsythia</taxon>
    </lineage>
</organism>
<dbReference type="Proteomes" id="UP001604277">
    <property type="component" value="Unassembled WGS sequence"/>
</dbReference>
<feature type="repeat" description="PPR" evidence="2">
    <location>
        <begin position="144"/>
        <end position="178"/>
    </location>
</feature>
<comment type="caution">
    <text evidence="3">The sequence shown here is derived from an EMBL/GenBank/DDBJ whole genome shotgun (WGS) entry which is preliminary data.</text>
</comment>
<protein>
    <submittedName>
        <fullName evidence="3">Pentatricopeptide repeat-containing protein</fullName>
    </submittedName>
</protein>
<dbReference type="FunFam" id="1.25.40.10:FF:000090">
    <property type="entry name" value="Pentatricopeptide repeat-containing protein, chloroplastic"/>
    <property type="match status" value="1"/>
</dbReference>